<dbReference type="PRINTS" id="PR00734">
    <property type="entry name" value="GLHYDRLASE7"/>
</dbReference>
<evidence type="ECO:0000256" key="7">
    <source>
        <dbReference type="ARBA" id="ARBA00023295"/>
    </source>
</evidence>
<evidence type="ECO:0000256" key="1">
    <source>
        <dbReference type="ARBA" id="ARBA00000966"/>
    </source>
</evidence>
<comment type="similarity">
    <text evidence="2 9">Belongs to the glycosyl hydrolase 7 (cellulase C) family.</text>
</comment>
<keyword evidence="11" id="KW-1185">Reference proteome</keyword>
<dbReference type="GO" id="GO:0030245">
    <property type="term" value="P:cellulose catabolic process"/>
    <property type="evidence" value="ECO:0007669"/>
    <property type="project" value="UniProtKB-KW"/>
</dbReference>
<dbReference type="SUPFAM" id="SSF49899">
    <property type="entry name" value="Concanavalin A-like lectins/glucanases"/>
    <property type="match status" value="1"/>
</dbReference>
<dbReference type="CDD" id="cd07999">
    <property type="entry name" value="GH7_CBH_EG"/>
    <property type="match status" value="1"/>
</dbReference>
<dbReference type="InterPro" id="IPR037019">
    <property type="entry name" value="Glyco_hydro_7_sf"/>
</dbReference>
<protein>
    <recommendedName>
        <fullName evidence="9">Glucanase</fullName>
        <ecNumber evidence="9">3.2.1.-</ecNumber>
    </recommendedName>
</protein>
<dbReference type="InterPro" id="IPR001722">
    <property type="entry name" value="Glyco_hydro_7"/>
</dbReference>
<evidence type="ECO:0000313" key="11">
    <source>
        <dbReference type="Proteomes" id="UP001160390"/>
    </source>
</evidence>
<keyword evidence="8 9" id="KW-0624">Polysaccharide degradation</keyword>
<dbReference type="EC" id="3.2.1.-" evidence="9"/>
<evidence type="ECO:0000256" key="8">
    <source>
        <dbReference type="ARBA" id="ARBA00023326"/>
    </source>
</evidence>
<comment type="catalytic activity">
    <reaction evidence="1">
        <text>Endohydrolysis of (1-&gt;4)-beta-D-glucosidic linkages in cellulose, lichenin and cereal beta-D-glucans.</text>
        <dbReference type="EC" id="3.2.1.4"/>
    </reaction>
</comment>
<keyword evidence="4 9" id="KW-0136">Cellulose degradation</keyword>
<name>A0AA35PSL0_9HYPO</name>
<dbReference type="Gene3D" id="2.70.100.10">
    <property type="entry name" value="Glycoside hydrolase, family 7, domain"/>
    <property type="match status" value="1"/>
</dbReference>
<dbReference type="GO" id="GO:0008810">
    <property type="term" value="F:cellulase activity"/>
    <property type="evidence" value="ECO:0007669"/>
    <property type="project" value="UniProtKB-EC"/>
</dbReference>
<evidence type="ECO:0000256" key="4">
    <source>
        <dbReference type="ARBA" id="ARBA00023001"/>
    </source>
</evidence>
<dbReference type="Pfam" id="PF00840">
    <property type="entry name" value="Glyco_hydro_7"/>
    <property type="match status" value="1"/>
</dbReference>
<evidence type="ECO:0000313" key="10">
    <source>
        <dbReference type="EMBL" id="CAI6014326.1"/>
    </source>
</evidence>
<dbReference type="PANTHER" id="PTHR33753:SF1">
    <property type="entry name" value="ENDO-BETA-1,4-GLUCANASE CELB"/>
    <property type="match status" value="1"/>
</dbReference>
<keyword evidence="7 9" id="KW-0326">Glycosidase</keyword>
<accession>A0AA35PSL0</accession>
<dbReference type="EMBL" id="CABFNP030000426">
    <property type="protein sequence ID" value="CAI6014326.1"/>
    <property type="molecule type" value="Genomic_DNA"/>
</dbReference>
<sequence length="449" mass="48712">MMIASSSMLFYFTSHHSSIGSEIRLRPVLFSMRSLLIQSFLAAHVAYAQHVKNPSCENHPKLTTWKCTKDGGCNPQRTAIVLDSLKRPLYQVNAPNLGCGTNGSPPNTTVCPDVDTCQANCVMESISDYSKVGVKAYNDRLYLDMLNDETLAKISPRVYLLDEHEESYEMLHLLGQEISFDVDVSKLPCGMNGAFYLSEMEEDGGRSEINRAGPAFGTGYCDAQCYIPPFINGEANIQGSGACCNELDIWEANSRATHLAPHTCNITSLYACQGAECGKSGVCDKSGCHFNPANVGNSNYYGLGMVVDTTRPFKVVTQFPTDSTGELQAIHRFYVQDGQIFENPSANKSSLPQVNYIDDEFCAAMGANIFKNLGGTTGMGQAMDRGMVLCMSVWWDESGGNMSWLDGPGSGPCSAAEGSPDSIRQAQPDTAVTFSKIKWGDIGSTYDGA</sequence>
<keyword evidence="3 9" id="KW-0378">Hydrolase</keyword>
<dbReference type="Proteomes" id="UP001160390">
    <property type="component" value="Unassembled WGS sequence"/>
</dbReference>
<evidence type="ECO:0000256" key="3">
    <source>
        <dbReference type="ARBA" id="ARBA00022801"/>
    </source>
</evidence>
<evidence type="ECO:0000256" key="9">
    <source>
        <dbReference type="RuleBase" id="RU361164"/>
    </source>
</evidence>
<dbReference type="PANTHER" id="PTHR33753">
    <property type="entry name" value="1,4-BETA-D-GLUCAN CELLOBIOHYDROLASE B"/>
    <property type="match status" value="1"/>
</dbReference>
<reference evidence="10" key="1">
    <citation type="submission" date="2023-01" db="EMBL/GenBank/DDBJ databases">
        <authorList>
            <person name="Piombo E."/>
        </authorList>
    </citation>
    <scope>NUCLEOTIDE SEQUENCE</scope>
</reference>
<keyword evidence="5" id="KW-0325">Glycoprotein</keyword>
<keyword evidence="6" id="KW-0119">Carbohydrate metabolism</keyword>
<comment type="caution">
    <text evidence="10">The sequence shown here is derived from an EMBL/GenBank/DDBJ whole genome shotgun (WGS) entry which is preliminary data.</text>
</comment>
<evidence type="ECO:0000256" key="6">
    <source>
        <dbReference type="ARBA" id="ARBA00023277"/>
    </source>
</evidence>
<evidence type="ECO:0000256" key="5">
    <source>
        <dbReference type="ARBA" id="ARBA00023180"/>
    </source>
</evidence>
<organism evidence="10 11">
    <name type="scientific">Clonostachys chloroleuca</name>
    <dbReference type="NCBI Taxonomy" id="1926264"/>
    <lineage>
        <taxon>Eukaryota</taxon>
        <taxon>Fungi</taxon>
        <taxon>Dikarya</taxon>
        <taxon>Ascomycota</taxon>
        <taxon>Pezizomycotina</taxon>
        <taxon>Sordariomycetes</taxon>
        <taxon>Hypocreomycetidae</taxon>
        <taxon>Hypocreales</taxon>
        <taxon>Bionectriaceae</taxon>
        <taxon>Clonostachys</taxon>
    </lineage>
</organism>
<evidence type="ECO:0000256" key="2">
    <source>
        <dbReference type="ARBA" id="ARBA00006044"/>
    </source>
</evidence>
<dbReference type="AlphaFoldDB" id="A0AA35PSL0"/>
<proteinExistence type="inferred from homology"/>
<dbReference type="InterPro" id="IPR013320">
    <property type="entry name" value="ConA-like_dom_sf"/>
</dbReference>
<gene>
    <name evidence="10" type="ORF">CCHLO57077_00011412</name>
</gene>